<dbReference type="Proteomes" id="UP000514716">
    <property type="component" value="Chromosome"/>
</dbReference>
<evidence type="ECO:0000313" key="2">
    <source>
        <dbReference type="EMBL" id="QMT17385.1"/>
    </source>
</evidence>
<dbReference type="AlphaFoldDB" id="A0A7D7SGV5"/>
<sequence length="97" mass="10915">MESDSVKKEKKINSPYFPLSIGAIGMLLLTFGIIELFLDDIDMNLTPAQFLLPSLGLIILVHYIYYLERKAGISNKLIWIRALAIILVLAVAVYIAY</sequence>
<reference evidence="2 3" key="1">
    <citation type="submission" date="2020-07" db="EMBL/GenBank/DDBJ databases">
        <title>Screening of a cold-adapted Planococcus bacterium producing protease in traditional shrimp paste and protease identification by genome sequencing.</title>
        <authorList>
            <person name="Gao R."/>
            <person name="Leng W."/>
            <person name="Chu Q."/>
            <person name="Wu X."/>
            <person name="Liu H."/>
            <person name="Li X."/>
        </authorList>
    </citation>
    <scope>NUCLEOTIDE SEQUENCE [LARGE SCALE GENOMIC DNA]</scope>
    <source>
        <strain evidence="2 3">XJ11</strain>
    </source>
</reference>
<keyword evidence="3" id="KW-1185">Reference proteome</keyword>
<feature type="transmembrane region" description="Helical" evidence="1">
    <location>
        <begin position="16"/>
        <end position="38"/>
    </location>
</feature>
<proteinExistence type="predicted"/>
<accession>A0A7D7SGV5</accession>
<feature type="transmembrane region" description="Helical" evidence="1">
    <location>
        <begin position="50"/>
        <end position="66"/>
    </location>
</feature>
<evidence type="ECO:0000256" key="1">
    <source>
        <dbReference type="SAM" id="Phobius"/>
    </source>
</evidence>
<dbReference type="KEGG" id="pdec:H1Q58_15770"/>
<dbReference type="RefSeq" id="WP_182092077.1">
    <property type="nucleotide sequence ID" value="NZ_CP059540.1"/>
</dbReference>
<feature type="transmembrane region" description="Helical" evidence="1">
    <location>
        <begin position="78"/>
        <end position="96"/>
    </location>
</feature>
<protein>
    <submittedName>
        <fullName evidence="2">Uncharacterized protein</fullName>
    </submittedName>
</protein>
<organism evidence="2 3">
    <name type="scientific">Planococcus maritimus</name>
    <dbReference type="NCBI Taxonomy" id="192421"/>
    <lineage>
        <taxon>Bacteria</taxon>
        <taxon>Bacillati</taxon>
        <taxon>Bacillota</taxon>
        <taxon>Bacilli</taxon>
        <taxon>Bacillales</taxon>
        <taxon>Caryophanaceae</taxon>
        <taxon>Planococcus</taxon>
    </lineage>
</organism>
<gene>
    <name evidence="2" type="ORF">H1Q58_15770</name>
</gene>
<name>A0A7D7SGV5_PLAMR</name>
<evidence type="ECO:0000313" key="3">
    <source>
        <dbReference type="Proteomes" id="UP000514716"/>
    </source>
</evidence>
<keyword evidence="1" id="KW-0812">Transmembrane</keyword>
<dbReference type="EMBL" id="CP059540">
    <property type="protein sequence ID" value="QMT17385.1"/>
    <property type="molecule type" value="Genomic_DNA"/>
</dbReference>
<keyword evidence="1" id="KW-1133">Transmembrane helix</keyword>
<keyword evidence="1" id="KW-0472">Membrane</keyword>